<protein>
    <submittedName>
        <fullName evidence="8">PRD1</fullName>
    </submittedName>
</protein>
<evidence type="ECO:0000313" key="8">
    <source>
        <dbReference type="EMBL" id="KAG7664425.1"/>
    </source>
</evidence>
<reference evidence="8 9" key="1">
    <citation type="journal article" date="2021" name="DNA Res.">
        <title>Genome analysis of Candida subhashii reveals its hybrid nature and dual mitochondrial genome conformations.</title>
        <authorList>
            <person name="Mixao V."/>
            <person name="Hegedusova E."/>
            <person name="Saus E."/>
            <person name="Pryszcz L.P."/>
            <person name="Cillingova A."/>
            <person name="Nosek J."/>
            <person name="Gabaldon T."/>
        </authorList>
    </citation>
    <scope>NUCLEOTIDE SEQUENCE [LARGE SCALE GENOMIC DNA]</scope>
    <source>
        <strain evidence="8 9">CBS 10753</strain>
    </source>
</reference>
<dbReference type="PANTHER" id="PTHR11804">
    <property type="entry name" value="PROTEASE M3 THIMET OLIGOPEPTIDASE-RELATED"/>
    <property type="match status" value="1"/>
</dbReference>
<comment type="cofactor">
    <cofactor evidence="6">
        <name>Zn(2+)</name>
        <dbReference type="ChEBI" id="CHEBI:29105"/>
    </cofactor>
    <text evidence="6">Binds 1 zinc ion.</text>
</comment>
<dbReference type="EMBL" id="JAGSYN010000083">
    <property type="protein sequence ID" value="KAG7664425.1"/>
    <property type="molecule type" value="Genomic_DNA"/>
</dbReference>
<keyword evidence="9" id="KW-1185">Reference proteome</keyword>
<dbReference type="InterPro" id="IPR001567">
    <property type="entry name" value="Pept_M3A_M3B_dom"/>
</dbReference>
<evidence type="ECO:0000256" key="5">
    <source>
        <dbReference type="ARBA" id="ARBA00023049"/>
    </source>
</evidence>
<gene>
    <name evidence="8" type="ORF">J8A68_002028</name>
</gene>
<keyword evidence="5 6" id="KW-0482">Metalloprotease</keyword>
<name>A0A8J5QPX5_9ASCO</name>
<dbReference type="InterPro" id="IPR045090">
    <property type="entry name" value="Pept_M3A_M3B"/>
</dbReference>
<feature type="domain" description="Peptidase M3A/M3B catalytic" evidence="7">
    <location>
        <begin position="219"/>
        <end position="680"/>
    </location>
</feature>
<evidence type="ECO:0000256" key="1">
    <source>
        <dbReference type="ARBA" id="ARBA00022670"/>
    </source>
</evidence>
<proteinExistence type="inferred from homology"/>
<dbReference type="Pfam" id="PF01432">
    <property type="entry name" value="Peptidase_M3"/>
    <property type="match status" value="1"/>
</dbReference>
<evidence type="ECO:0000256" key="2">
    <source>
        <dbReference type="ARBA" id="ARBA00022723"/>
    </source>
</evidence>
<dbReference type="GO" id="GO:0006518">
    <property type="term" value="P:peptide metabolic process"/>
    <property type="evidence" value="ECO:0007669"/>
    <property type="project" value="TreeGrafter"/>
</dbReference>
<evidence type="ECO:0000259" key="7">
    <source>
        <dbReference type="Pfam" id="PF01432"/>
    </source>
</evidence>
<keyword evidence="3 6" id="KW-0378">Hydrolase</keyword>
<dbReference type="GO" id="GO:0005758">
    <property type="term" value="C:mitochondrial intermembrane space"/>
    <property type="evidence" value="ECO:0007669"/>
    <property type="project" value="TreeGrafter"/>
</dbReference>
<dbReference type="CDD" id="cd06455">
    <property type="entry name" value="M3A_TOP"/>
    <property type="match status" value="1"/>
</dbReference>
<dbReference type="OrthoDB" id="534666at2759"/>
<evidence type="ECO:0000313" key="9">
    <source>
        <dbReference type="Proteomes" id="UP000694255"/>
    </source>
</evidence>
<dbReference type="FunFam" id="3.40.390.10:FF:000074">
    <property type="entry name" value="Metalloprotease"/>
    <property type="match status" value="1"/>
</dbReference>
<dbReference type="GO" id="GO:0046872">
    <property type="term" value="F:metal ion binding"/>
    <property type="evidence" value="ECO:0007669"/>
    <property type="project" value="UniProtKB-UniRule"/>
</dbReference>
<dbReference type="GeneID" id="73468829"/>
<dbReference type="GO" id="GO:0006508">
    <property type="term" value="P:proteolysis"/>
    <property type="evidence" value="ECO:0007669"/>
    <property type="project" value="UniProtKB-KW"/>
</dbReference>
<dbReference type="GO" id="GO:0004222">
    <property type="term" value="F:metalloendopeptidase activity"/>
    <property type="evidence" value="ECO:0007669"/>
    <property type="project" value="InterPro"/>
</dbReference>
<dbReference type="Proteomes" id="UP000694255">
    <property type="component" value="Unassembled WGS sequence"/>
</dbReference>
<dbReference type="AlphaFoldDB" id="A0A8J5QPX5"/>
<accession>A0A8J5QPX5</accession>
<keyword evidence="1 6" id="KW-0645">Protease</keyword>
<dbReference type="RefSeq" id="XP_049264657.1">
    <property type="nucleotide sequence ID" value="XM_049405736.1"/>
</dbReference>
<evidence type="ECO:0000256" key="6">
    <source>
        <dbReference type="RuleBase" id="RU003435"/>
    </source>
</evidence>
<keyword evidence="4 6" id="KW-0862">Zinc</keyword>
<sequence>MSIDFENLTAKQGYPLWEQTPEELAQIADQLINQEKTLFDEIAKIENPTLDNVLKPFARFNNENRFKESQVTFYQYVSTNKDLRDASTKAETLMDEKSIEQWSRPEVFQVFQKLYNSVRETGIDPETKRYLDKTVTAFKRNGLALPPATRDEIKKLKVELSNLGVQFAKNLNEEKGFVTFTKEELDGVPEDVIGQYAKTEEDGQDKLKVTFKYPDILPLLKHAHKGETRKKAYIAYNNRCSENGPLLERIIKIRYELGQLLEYDTYSDFVLEERMAKKKETVLNFLTDLRTKLTPVAEKELEELKKLKNDHLVSRGLEPEDKLYAWDSAYYNELLLEKKYNVDHLKIAEYFPLESTVNKMLGFYETILDIKFVKIEKPAKGSTWHEDVQMFAVYKNIKHGSPRSEFMGWLYFDLHPREGKYGHAANFGLGPGYLEEDGTTRHTPVTALVCNFTKPTPDKPSLLKHDEVTTFFHELGHGIHNILAQTKYSRFHGTNVERDFVETPSQMLEYWTWSKDEIKGLSSHYKTGEQIDDELVDQLVKTKHVNTGIFNLRQLFFGIFDMQVHTIKNKSELDALDLFKKWNDLREEITLISSDNNPTRGYSSFGHIAGGYESGYYGYLYSLVYAADIYYTLFKKDPMNVESGIRYRDIILTRGGSRDSIDNLEELLGRKPNSDAFLQEIFG</sequence>
<organism evidence="8 9">
    <name type="scientific">[Candida] subhashii</name>
    <dbReference type="NCBI Taxonomy" id="561895"/>
    <lineage>
        <taxon>Eukaryota</taxon>
        <taxon>Fungi</taxon>
        <taxon>Dikarya</taxon>
        <taxon>Ascomycota</taxon>
        <taxon>Saccharomycotina</taxon>
        <taxon>Pichiomycetes</taxon>
        <taxon>Debaryomycetaceae</taxon>
        <taxon>Spathaspora</taxon>
    </lineage>
</organism>
<evidence type="ECO:0000256" key="3">
    <source>
        <dbReference type="ARBA" id="ARBA00022801"/>
    </source>
</evidence>
<keyword evidence="2 6" id="KW-0479">Metal-binding</keyword>
<dbReference type="PANTHER" id="PTHR11804:SF84">
    <property type="entry name" value="SACCHAROLYSIN"/>
    <property type="match status" value="1"/>
</dbReference>
<comment type="similarity">
    <text evidence="6">Belongs to the peptidase M3 family.</text>
</comment>
<evidence type="ECO:0000256" key="4">
    <source>
        <dbReference type="ARBA" id="ARBA00022833"/>
    </source>
</evidence>
<comment type="caution">
    <text evidence="8">The sequence shown here is derived from an EMBL/GenBank/DDBJ whole genome shotgun (WGS) entry which is preliminary data.</text>
</comment>